<name>A0A2N6V1S0_9ACTO</name>
<dbReference type="Pfam" id="PF13704">
    <property type="entry name" value="Glyco_tranf_2_4"/>
    <property type="match status" value="1"/>
</dbReference>
<dbReference type="EMBL" id="CP097095">
    <property type="protein sequence ID" value="UQF79520.1"/>
    <property type="molecule type" value="Genomic_DNA"/>
</dbReference>
<dbReference type="KEGG" id="agh:M3I41_08045"/>
<evidence type="ECO:0000313" key="2">
    <source>
        <dbReference type="Proteomes" id="UP000830236"/>
    </source>
</evidence>
<gene>
    <name evidence="1" type="ORF">M3I41_08045</name>
</gene>
<protein>
    <submittedName>
        <fullName evidence="1">Glycosyltransferase family 2 protein</fullName>
    </submittedName>
</protein>
<reference evidence="1" key="1">
    <citation type="submission" date="2022-05" db="EMBL/GenBank/DDBJ databases">
        <title>Using nanopore sequencing to obtain complete genomes from saliva samples.</title>
        <authorList>
            <person name="Baker J.L."/>
        </authorList>
    </citation>
    <scope>NUCLEOTIDE SEQUENCE</scope>
    <source>
        <strain evidence="1">JCVI-JB-Ag32</strain>
    </source>
</reference>
<accession>A0A2N6V1S0</accession>
<dbReference type="SUPFAM" id="SSF53448">
    <property type="entry name" value="Nucleotide-diphospho-sugar transferases"/>
    <property type="match status" value="1"/>
</dbReference>
<dbReference type="AlphaFoldDB" id="A0A2N6V1S0"/>
<dbReference type="RefSeq" id="WP_102240767.1">
    <property type="nucleotide sequence ID" value="NZ_PNHV01000006.1"/>
</dbReference>
<dbReference type="Proteomes" id="UP000830236">
    <property type="component" value="Chromosome"/>
</dbReference>
<evidence type="ECO:0000313" key="1">
    <source>
        <dbReference type="EMBL" id="UQF79520.1"/>
    </source>
</evidence>
<dbReference type="InterPro" id="IPR029044">
    <property type="entry name" value="Nucleotide-diphossugar_trans"/>
</dbReference>
<sequence length="320" mass="35838">MLDYGRFVYKSRVWAGYANRAIKRSFSTQQVNKRREILSSRQVPDFPVTPGAVMAVTMVKDEADIIDRVITHLLEQEVDRVIVADNMSSDDTPQILAELASKYPVTVVQDNLAAYYQSEKMTALAKLARNHGAKWVIPFDADELWFAPGATLASYLRASDKKQFRAAVHNAIPTETAGVWRLDQRAASLPKTAVATLPGMNISMGNHFVDRPGETDAGMRLIHLPWRSLEQIERKSTQGSLALRLAEHEGRLGRQWHETETALAQDAAGLWQDLLNGNPHPALDLNWSADSELITLDELPAWPFARPYDITGPNRIEEVK</sequence>
<proteinExistence type="predicted"/>
<organism evidence="1 2">
    <name type="scientific">Actinomyces graevenitzii</name>
    <dbReference type="NCBI Taxonomy" id="55565"/>
    <lineage>
        <taxon>Bacteria</taxon>
        <taxon>Bacillati</taxon>
        <taxon>Actinomycetota</taxon>
        <taxon>Actinomycetes</taxon>
        <taxon>Actinomycetales</taxon>
        <taxon>Actinomycetaceae</taxon>
        <taxon>Actinomyces</taxon>
    </lineage>
</organism>
<dbReference type="Gene3D" id="3.90.550.10">
    <property type="entry name" value="Spore Coat Polysaccharide Biosynthesis Protein SpsA, Chain A"/>
    <property type="match status" value="1"/>
</dbReference>